<organism evidence="8 9">
    <name type="scientific">Paenibacillus endophyticus</name>
    <dbReference type="NCBI Taxonomy" id="1294268"/>
    <lineage>
        <taxon>Bacteria</taxon>
        <taxon>Bacillati</taxon>
        <taxon>Bacillota</taxon>
        <taxon>Bacilli</taxon>
        <taxon>Bacillales</taxon>
        <taxon>Paenibacillaceae</taxon>
        <taxon>Paenibacillus</taxon>
    </lineage>
</organism>
<dbReference type="EMBL" id="JACHXW010000023">
    <property type="protein sequence ID" value="MBB3155249.1"/>
    <property type="molecule type" value="Genomic_DNA"/>
</dbReference>
<dbReference type="RefSeq" id="WP_183569772.1">
    <property type="nucleotide sequence ID" value="NZ_CBCSLB010000021.1"/>
</dbReference>
<dbReference type="GO" id="GO:0016491">
    <property type="term" value="F:oxidoreductase activity"/>
    <property type="evidence" value="ECO:0007669"/>
    <property type="project" value="InterPro"/>
</dbReference>
<evidence type="ECO:0000256" key="3">
    <source>
        <dbReference type="ARBA" id="ARBA00022968"/>
    </source>
</evidence>
<dbReference type="InterPro" id="IPR000866">
    <property type="entry name" value="AhpC/TSA"/>
</dbReference>
<keyword evidence="8" id="KW-0413">Isomerase</keyword>
<protein>
    <submittedName>
        <fullName evidence="8">Thiol-disulfide isomerase/thioredoxin</fullName>
    </submittedName>
</protein>
<keyword evidence="6" id="KW-1133">Transmembrane helix</keyword>
<evidence type="ECO:0000256" key="1">
    <source>
        <dbReference type="ARBA" id="ARBA00004196"/>
    </source>
</evidence>
<dbReference type="PROSITE" id="PS51352">
    <property type="entry name" value="THIOREDOXIN_2"/>
    <property type="match status" value="1"/>
</dbReference>
<dbReference type="GO" id="GO:0016853">
    <property type="term" value="F:isomerase activity"/>
    <property type="evidence" value="ECO:0007669"/>
    <property type="project" value="UniProtKB-KW"/>
</dbReference>
<dbReference type="GO" id="GO:0017004">
    <property type="term" value="P:cytochrome complex assembly"/>
    <property type="evidence" value="ECO:0007669"/>
    <property type="project" value="UniProtKB-KW"/>
</dbReference>
<proteinExistence type="predicted"/>
<evidence type="ECO:0000256" key="5">
    <source>
        <dbReference type="ARBA" id="ARBA00023284"/>
    </source>
</evidence>
<evidence type="ECO:0000256" key="4">
    <source>
        <dbReference type="ARBA" id="ARBA00023157"/>
    </source>
</evidence>
<dbReference type="Gene3D" id="3.40.30.10">
    <property type="entry name" value="Glutaredoxin"/>
    <property type="match status" value="1"/>
</dbReference>
<evidence type="ECO:0000256" key="6">
    <source>
        <dbReference type="SAM" id="Phobius"/>
    </source>
</evidence>
<dbReference type="InterPro" id="IPR017937">
    <property type="entry name" value="Thioredoxin_CS"/>
</dbReference>
<keyword evidence="5" id="KW-0676">Redox-active center</keyword>
<dbReference type="InterPro" id="IPR036249">
    <property type="entry name" value="Thioredoxin-like_sf"/>
</dbReference>
<keyword evidence="3" id="KW-0735">Signal-anchor</keyword>
<keyword evidence="6" id="KW-0472">Membrane</keyword>
<evidence type="ECO:0000313" key="8">
    <source>
        <dbReference type="EMBL" id="MBB3155249.1"/>
    </source>
</evidence>
<dbReference type="InterPro" id="IPR013766">
    <property type="entry name" value="Thioredoxin_domain"/>
</dbReference>
<keyword evidence="2" id="KW-0201">Cytochrome c-type biogenesis</keyword>
<dbReference type="GO" id="GO:0030313">
    <property type="term" value="C:cell envelope"/>
    <property type="evidence" value="ECO:0007669"/>
    <property type="project" value="UniProtKB-SubCell"/>
</dbReference>
<dbReference type="AlphaFoldDB" id="A0A7W5CDM1"/>
<dbReference type="PANTHER" id="PTHR42852:SF6">
    <property type="entry name" value="THIOL:DISULFIDE INTERCHANGE PROTEIN DSBE"/>
    <property type="match status" value="1"/>
</dbReference>
<keyword evidence="6" id="KW-0812">Transmembrane</keyword>
<dbReference type="PANTHER" id="PTHR42852">
    <property type="entry name" value="THIOL:DISULFIDE INTERCHANGE PROTEIN DSBE"/>
    <property type="match status" value="1"/>
</dbReference>
<gene>
    <name evidence="8" type="ORF">FHS16_005357</name>
</gene>
<comment type="caution">
    <text evidence="8">The sequence shown here is derived from an EMBL/GenBank/DDBJ whole genome shotgun (WGS) entry which is preliminary data.</text>
</comment>
<dbReference type="SUPFAM" id="SSF52833">
    <property type="entry name" value="Thioredoxin-like"/>
    <property type="match status" value="1"/>
</dbReference>
<sequence length="169" mass="19100">MDRIAKMTTGAIFVLVVGIMLYLTLHDASRINANDFQMELSELRSGEQVKVDFAEKPTVLSVFTSWCPYCNEDAPKMVDLHEKYKDRINLYGINVTNRDERSEVESYVEEHGIEYPVLLDEDGAVYEYYGAEGFPALYFINTDGIVVDYIVGSVDQNVIDASFASLLSE</sequence>
<evidence type="ECO:0000313" key="9">
    <source>
        <dbReference type="Proteomes" id="UP000518605"/>
    </source>
</evidence>
<dbReference type="PROSITE" id="PS00194">
    <property type="entry name" value="THIOREDOXIN_1"/>
    <property type="match status" value="1"/>
</dbReference>
<evidence type="ECO:0000256" key="2">
    <source>
        <dbReference type="ARBA" id="ARBA00022748"/>
    </source>
</evidence>
<dbReference type="CDD" id="cd02966">
    <property type="entry name" value="TlpA_like_family"/>
    <property type="match status" value="1"/>
</dbReference>
<dbReference type="Pfam" id="PF00578">
    <property type="entry name" value="AhpC-TSA"/>
    <property type="match status" value="1"/>
</dbReference>
<keyword evidence="4" id="KW-1015">Disulfide bond</keyword>
<name>A0A7W5CDM1_9BACL</name>
<dbReference type="GO" id="GO:0016209">
    <property type="term" value="F:antioxidant activity"/>
    <property type="evidence" value="ECO:0007669"/>
    <property type="project" value="InterPro"/>
</dbReference>
<reference evidence="8 9" key="1">
    <citation type="submission" date="2020-08" db="EMBL/GenBank/DDBJ databases">
        <title>Genomic Encyclopedia of Type Strains, Phase III (KMG-III): the genomes of soil and plant-associated and newly described type strains.</title>
        <authorList>
            <person name="Whitman W."/>
        </authorList>
    </citation>
    <scope>NUCLEOTIDE SEQUENCE [LARGE SCALE GENOMIC DNA]</scope>
    <source>
        <strain evidence="8 9">CECT 8234</strain>
    </source>
</reference>
<feature type="domain" description="Thioredoxin" evidence="7">
    <location>
        <begin position="29"/>
        <end position="168"/>
    </location>
</feature>
<dbReference type="Proteomes" id="UP000518605">
    <property type="component" value="Unassembled WGS sequence"/>
</dbReference>
<dbReference type="InterPro" id="IPR050553">
    <property type="entry name" value="Thioredoxin_ResA/DsbE_sf"/>
</dbReference>
<accession>A0A7W5CDM1</accession>
<comment type="subcellular location">
    <subcellularLocation>
        <location evidence="1">Cell envelope</location>
    </subcellularLocation>
</comment>
<evidence type="ECO:0000259" key="7">
    <source>
        <dbReference type="PROSITE" id="PS51352"/>
    </source>
</evidence>
<keyword evidence="9" id="KW-1185">Reference proteome</keyword>
<feature type="transmembrane region" description="Helical" evidence="6">
    <location>
        <begin position="7"/>
        <end position="25"/>
    </location>
</feature>